<dbReference type="OrthoDB" id="1000127at2"/>
<dbReference type="AlphaFoldDB" id="F8X4H0"/>
<gene>
    <name evidence="1" type="ORF">HMPREF9456_03129</name>
</gene>
<dbReference type="RefSeq" id="WP_006844496.1">
    <property type="nucleotide sequence ID" value="NZ_AQWJ01000010.1"/>
</dbReference>
<evidence type="ECO:0000313" key="2">
    <source>
        <dbReference type="Proteomes" id="UP000006420"/>
    </source>
</evidence>
<organism evidence="1 2">
    <name type="scientific">Dysgonomonas mossii DSM 22836</name>
    <dbReference type="NCBI Taxonomy" id="742767"/>
    <lineage>
        <taxon>Bacteria</taxon>
        <taxon>Pseudomonadati</taxon>
        <taxon>Bacteroidota</taxon>
        <taxon>Bacteroidia</taxon>
        <taxon>Bacteroidales</taxon>
        <taxon>Dysgonomonadaceae</taxon>
        <taxon>Dysgonomonas</taxon>
    </lineage>
</organism>
<evidence type="ECO:0000313" key="1">
    <source>
        <dbReference type="EMBL" id="EGK04976.1"/>
    </source>
</evidence>
<dbReference type="HOGENOM" id="CLU_391645_0_0_10"/>
<dbReference type="STRING" id="742767.HMPREF9456_03129"/>
<dbReference type="Proteomes" id="UP000006420">
    <property type="component" value="Unassembled WGS sequence"/>
</dbReference>
<proteinExistence type="predicted"/>
<dbReference type="EMBL" id="ADLW01000019">
    <property type="protein sequence ID" value="EGK04976.1"/>
    <property type="molecule type" value="Genomic_DNA"/>
</dbReference>
<sequence length="750" mass="87687">MKDTPQSNKEDYNTYLEEAYRDSLVESSKLYHEANSDDLLDLDIPVAIPLFDGLHSIRNADIRKEKLYLDEEKKDIRYSYKNKEDGNIKNEATILLNSNEKLFDVITQLPYGLIDKQATGIGATYSEMHSKRNSIIVVPTRALGENKCGNNPNYLYIGTQRLSRSVTTDIEIKNYLNNSAIEFKKIIVVADSLKKLIDNILDLNIDVYREYFLMVDEIDTIQADNHYRPQLSNVIDYYYRFKLQRRALVSATVKEFSYPKLKREPLTTIKKKEPIKRNIILLHTNNTNELLIEEIQKIYLRSSENKILIAYNSLTDIQAIIAKLPTDIRNKCGILCSETNYRDDRIEPQYRAEINAEDNLSHDITFMTCAYFAGLDIRDTYHLITVSSTQYSYTILPINKMIQIHGRCRVNQGIISDTIIYSTLKEAFYSINNYRDILIIKAERIINYLKASEDLQQGFNDLKDIFDRIEPIIIDEANEAVFKGKPISLTRKNIDKELAINYFNIDVLYEQMLSYSKLYSNKNSLYNTLKENHNITSFEDKQFNQATQEKEMRESDEVRRLKIQTCIEDLATIIIPPTEASVANIDFLFERDLENKIRTARNFEKDHYYSRVKELYKYIDINALNTKLLEICTKNIVSYRNFKNAVYFWALEDNHPFKQLIISSFLIDERYSSDEIKEKLNIVVHDQLLIRIDQSRSKLVSFFKSILDYTYTEGVYKVKGYTPKQLRELNISEPKIKILASIPSTKLFRL</sequence>
<dbReference type="eggNOG" id="COG0513">
    <property type="taxonomic scope" value="Bacteria"/>
</dbReference>
<protein>
    <submittedName>
        <fullName evidence="1">Uncharacterized protein</fullName>
    </submittedName>
</protein>
<keyword evidence="2" id="KW-1185">Reference proteome</keyword>
<dbReference type="InterPro" id="IPR027417">
    <property type="entry name" value="P-loop_NTPase"/>
</dbReference>
<name>F8X4H0_9BACT</name>
<accession>F8X4H0</accession>
<dbReference type="GeneID" id="78083733"/>
<dbReference type="SUPFAM" id="SSF52540">
    <property type="entry name" value="P-loop containing nucleoside triphosphate hydrolases"/>
    <property type="match status" value="1"/>
</dbReference>
<reference evidence="1 2" key="1">
    <citation type="submission" date="2011-04" db="EMBL/GenBank/DDBJ databases">
        <title>The Genome Sequence of Dysgonomonas mossii DSM 22836.</title>
        <authorList>
            <consortium name="The Broad Institute Genome Sequencing Platform"/>
            <person name="Earl A."/>
            <person name="Ward D."/>
            <person name="Feldgarden M."/>
            <person name="Gevers D."/>
            <person name="Pudlo N."/>
            <person name="Martens E."/>
            <person name="Allen-Vercoe E."/>
            <person name="Young S.K."/>
            <person name="Zeng Q."/>
            <person name="Gargeya S."/>
            <person name="Fitzgerald M."/>
            <person name="Haas B."/>
            <person name="Abouelleil A."/>
            <person name="Alvarado L."/>
            <person name="Arachchi H.M."/>
            <person name="Berlin A."/>
            <person name="Brown A."/>
            <person name="Chapman S.B."/>
            <person name="Chen Z."/>
            <person name="Dunbar C."/>
            <person name="Freedman E."/>
            <person name="Gearin G."/>
            <person name="Gellesch M."/>
            <person name="Goldberg J."/>
            <person name="Griggs A."/>
            <person name="Gujja S."/>
            <person name="Heiman D."/>
            <person name="Howarth C."/>
            <person name="Larson L."/>
            <person name="Lui A."/>
            <person name="MacDonald P.J.P."/>
            <person name="Mehta T."/>
            <person name="Montmayeur A."/>
            <person name="Murphy C."/>
            <person name="Neiman D."/>
            <person name="Pearson M."/>
            <person name="Priest M."/>
            <person name="Roberts A."/>
            <person name="Saif S."/>
            <person name="Shea T."/>
            <person name="Shenoy N."/>
            <person name="Sisk P."/>
            <person name="Stolte C."/>
            <person name="Sykes S."/>
            <person name="Yandava C."/>
            <person name="Wortman J."/>
            <person name="Nusbaum C."/>
            <person name="Birren B."/>
        </authorList>
    </citation>
    <scope>NUCLEOTIDE SEQUENCE [LARGE SCALE GENOMIC DNA]</scope>
    <source>
        <strain evidence="1 2">DSM 22836</strain>
    </source>
</reference>
<comment type="caution">
    <text evidence="1">The sequence shown here is derived from an EMBL/GenBank/DDBJ whole genome shotgun (WGS) entry which is preliminary data.</text>
</comment>